<accession>A0A448YJH4</accession>
<gene>
    <name evidence="3" type="ORF">BRENAR_LOCUS1795</name>
</gene>
<organism evidence="3 4">
    <name type="scientific">Brettanomyces naardenensis</name>
    <name type="common">Yeast</name>
    <dbReference type="NCBI Taxonomy" id="13370"/>
    <lineage>
        <taxon>Eukaryota</taxon>
        <taxon>Fungi</taxon>
        <taxon>Dikarya</taxon>
        <taxon>Ascomycota</taxon>
        <taxon>Saccharomycotina</taxon>
        <taxon>Pichiomycetes</taxon>
        <taxon>Pichiales</taxon>
        <taxon>Pichiaceae</taxon>
        <taxon>Brettanomyces</taxon>
    </lineage>
</organism>
<dbReference type="PROSITE" id="PS50010">
    <property type="entry name" value="DH_2"/>
    <property type="match status" value="1"/>
</dbReference>
<dbReference type="AlphaFoldDB" id="A0A448YJH4"/>
<evidence type="ECO:0000313" key="3">
    <source>
        <dbReference type="EMBL" id="VEU21060.1"/>
    </source>
</evidence>
<sequence length="753" mass="85507">MIDENRRTSDSSGSTTLASIERLTDIGSDTVITKVTESDVPEASSRMRQLDAGSEDCTLDSSEHGATLLADSLVAATNALSDASSETTSDAASATAFDSPPADAAALPTMQSLATKDTAATAADTILSTPTSKVTASTGTIKRSFARQKQVKELLNTERVYIQSLQILNATYIEGMMADLETPLYFRKFRRVIDKLIFTHKNFLETVIAVYVSWGASASCALQEIQAIASPEFDNFQVPFNEQPYLEKIFRLISEEAVDVPSYCHYCSLFNRVLEFSKDKNVEKYKRLSIQIMNDCVVERVENESPDYMTEQKLDTRFISLVQMPTARITRYALIVRSLLDKVRLDDPNSEILRKGQLSIDNLTEKCLTINAYIGVAQEKQNKMALFNQLSEGTVEKKIGHVFLENLGAVEFVGGYGAVWLENNHVIYDCMAVFLFDTHILLFRMHHLRQPEIRFIIPCASILNSFQREEIEVTRLFTRYPYHIKLRFEESFKQYELVLIFPSEYEQNMWATKLKKRAKKWRAKIPESEFGYSTFVENLPHYLSHKLPFNLTSYLPSSLDYYKENGGKYVEEMEETHIFVVRHFVTRINGCDQNEIIRAAEEIRHLSAVLVHVPRDQRTSLEKILGSLWSKELPLYHLEGGIISRKVSTINFRNVISEETRSLFSLFSGTTSFDEQQSESAFSLCRSHKFRQSFSNVRDIILPAPALQAETAREFSAGRSRAMRSKKQVERSWGRLRSLFNSGSASGTQSSRN</sequence>
<dbReference type="InterPro" id="IPR035899">
    <property type="entry name" value="DBL_dom_sf"/>
</dbReference>
<name>A0A448YJH4_BRENA</name>
<protein>
    <submittedName>
        <fullName evidence="3">DEKNAAC101978</fullName>
    </submittedName>
</protein>
<dbReference type="InterPro" id="IPR000219">
    <property type="entry name" value="DH_dom"/>
</dbReference>
<evidence type="ECO:0000256" key="1">
    <source>
        <dbReference type="SAM" id="MobiDB-lite"/>
    </source>
</evidence>
<feature type="region of interest" description="Disordered" evidence="1">
    <location>
        <begin position="1"/>
        <end position="20"/>
    </location>
</feature>
<dbReference type="GO" id="GO:0005085">
    <property type="term" value="F:guanyl-nucleotide exchange factor activity"/>
    <property type="evidence" value="ECO:0007669"/>
    <property type="project" value="InterPro"/>
</dbReference>
<feature type="domain" description="DH" evidence="2">
    <location>
        <begin position="146"/>
        <end position="370"/>
    </location>
</feature>
<proteinExistence type="predicted"/>
<dbReference type="STRING" id="13370.A0A448YJH4"/>
<feature type="region of interest" description="Disordered" evidence="1">
    <location>
        <begin position="34"/>
        <end position="60"/>
    </location>
</feature>
<evidence type="ECO:0000313" key="4">
    <source>
        <dbReference type="Proteomes" id="UP000290900"/>
    </source>
</evidence>
<dbReference type="SUPFAM" id="SSF48065">
    <property type="entry name" value="DBL homology domain (DH-domain)"/>
    <property type="match status" value="1"/>
</dbReference>
<dbReference type="Pfam" id="PF00621">
    <property type="entry name" value="RhoGEF"/>
    <property type="match status" value="1"/>
</dbReference>
<dbReference type="InParanoid" id="A0A448YJH4"/>
<dbReference type="Gene3D" id="1.20.900.10">
    <property type="entry name" value="Dbl homology (DH) domain"/>
    <property type="match status" value="1"/>
</dbReference>
<dbReference type="EMBL" id="CAACVR010000009">
    <property type="protein sequence ID" value="VEU21060.1"/>
    <property type="molecule type" value="Genomic_DNA"/>
</dbReference>
<dbReference type="OrthoDB" id="8059989at2759"/>
<dbReference type="Proteomes" id="UP000290900">
    <property type="component" value="Unassembled WGS sequence"/>
</dbReference>
<evidence type="ECO:0000259" key="2">
    <source>
        <dbReference type="PROSITE" id="PS50010"/>
    </source>
</evidence>
<keyword evidence="4" id="KW-1185">Reference proteome</keyword>
<reference evidence="3 4" key="1">
    <citation type="submission" date="2018-12" db="EMBL/GenBank/DDBJ databases">
        <authorList>
            <person name="Tiukova I."/>
            <person name="Dainat J."/>
        </authorList>
    </citation>
    <scope>NUCLEOTIDE SEQUENCE [LARGE SCALE GENOMIC DNA]</scope>
</reference>